<feature type="repeat" description="WD" evidence="7">
    <location>
        <begin position="20"/>
        <end position="61"/>
    </location>
</feature>
<dbReference type="InterPro" id="IPR019775">
    <property type="entry name" value="WD40_repeat_CS"/>
</dbReference>
<dbReference type="PROSITE" id="PS50082">
    <property type="entry name" value="WD_REPEATS_2"/>
    <property type="match status" value="2"/>
</dbReference>
<evidence type="ECO:0000256" key="7">
    <source>
        <dbReference type="PROSITE-ProRule" id="PRU00221"/>
    </source>
</evidence>
<comment type="similarity">
    <text evidence="4">Belongs to the WD repeat ASA1 family.</text>
</comment>
<dbReference type="OrthoDB" id="7668193at2759"/>
<dbReference type="eggNOG" id="KOG0322">
    <property type="taxonomic scope" value="Eukaryota"/>
</dbReference>
<dbReference type="SUPFAM" id="SSF50978">
    <property type="entry name" value="WD40 repeat-like"/>
    <property type="match status" value="1"/>
</dbReference>
<proteinExistence type="inferred from homology"/>
<evidence type="ECO:0000313" key="8">
    <source>
        <dbReference type="EMBL" id="EPS32638.1"/>
    </source>
</evidence>
<evidence type="ECO:0000256" key="1">
    <source>
        <dbReference type="ARBA" id="ARBA00022574"/>
    </source>
</evidence>
<dbReference type="STRING" id="933388.S8B1E9"/>
<dbReference type="PANTHER" id="PTHR19854">
    <property type="entry name" value="TRANSDUCIN BETA-LIKE 3"/>
    <property type="match status" value="1"/>
</dbReference>
<accession>S8B1E9</accession>
<dbReference type="SMART" id="SM00320">
    <property type="entry name" value="WD40"/>
    <property type="match status" value="5"/>
</dbReference>
<evidence type="ECO:0000256" key="2">
    <source>
        <dbReference type="ARBA" id="ARBA00022737"/>
    </source>
</evidence>
<comment type="subunit">
    <text evidence="5">Component of the ASTRA chromatin remodeling machinery complex.</text>
</comment>
<keyword evidence="9" id="KW-1185">Reference proteome</keyword>
<evidence type="ECO:0000256" key="5">
    <source>
        <dbReference type="ARBA" id="ARBA00038749"/>
    </source>
</evidence>
<feature type="repeat" description="WD" evidence="7">
    <location>
        <begin position="419"/>
        <end position="434"/>
    </location>
</feature>
<dbReference type="AlphaFoldDB" id="S8B1E9"/>
<keyword evidence="2" id="KW-0677">Repeat</keyword>
<sequence>MASATSAQTQHPPATPIYILRGHAVPIHALHVFAQNLRLLSADADGWVVIWDLVAKRPVTTWKAHAGAVLEVKALSVEPGLTEIYTHGRDHRLCVWKLRAEDEGFLDKTLPVDVTTTNTEQKKTQPWLLHSLPVNALNFCAFSMTTFGTTTQSQGQGQSEDAKATATHRHVLFAVPNALDSGGIDIFHLPSERRLTTIKSDPSVKTGMLMAVNLFISLTGDVYVASAFEDGHIMVFLRKGILSLSDIETGTTHPASWEWNKIYASRPHTQPVLSLDVAPSHDYFISSSADALLIKHPIPGAGLTGARPAKHFVEDQALKVVNTKHSGQQGLRIRDDAKVFATAGWDSRVRVYSCKTMKELAVLKWHKDGCYTVAFGEINGMAEAAPPGEHHTVEGGVQTRSLAAVHQQRSHKTQHTHWLVAGSKDGKISLWDIY</sequence>
<evidence type="ECO:0000256" key="3">
    <source>
        <dbReference type="ARBA" id="ARBA00037338"/>
    </source>
</evidence>
<dbReference type="PROSITE" id="PS00678">
    <property type="entry name" value="WD_REPEATS_1"/>
    <property type="match status" value="2"/>
</dbReference>
<evidence type="ECO:0000313" key="9">
    <source>
        <dbReference type="Proteomes" id="UP000019376"/>
    </source>
</evidence>
<dbReference type="Pfam" id="PF00400">
    <property type="entry name" value="WD40"/>
    <property type="match status" value="3"/>
</dbReference>
<dbReference type="Gene3D" id="2.130.10.10">
    <property type="entry name" value="YVTN repeat-like/Quinoprotein amine dehydrogenase"/>
    <property type="match status" value="3"/>
</dbReference>
<comment type="function">
    <text evidence="3">Component of the ASTRA complex involved in chromatin remodeling.</text>
</comment>
<dbReference type="PhylomeDB" id="S8B1E9"/>
<evidence type="ECO:0000256" key="4">
    <source>
        <dbReference type="ARBA" id="ARBA00037931"/>
    </source>
</evidence>
<dbReference type="InterPro" id="IPR001680">
    <property type="entry name" value="WD40_rpt"/>
</dbReference>
<protein>
    <recommendedName>
        <fullName evidence="6">ASTRA-associated protein 1</fullName>
    </recommendedName>
</protein>
<dbReference type="InterPro" id="IPR015943">
    <property type="entry name" value="WD40/YVTN_repeat-like_dom_sf"/>
</dbReference>
<gene>
    <name evidence="8" type="ORF">PDE_07598</name>
</gene>
<name>S8B1E9_PENO1</name>
<dbReference type="InterPro" id="IPR036322">
    <property type="entry name" value="WD40_repeat_dom_sf"/>
</dbReference>
<reference evidence="8 9" key="1">
    <citation type="journal article" date="2013" name="PLoS ONE">
        <title>Genomic and secretomic analyses reveal unique features of the lignocellulolytic enzyme system of Penicillium decumbens.</title>
        <authorList>
            <person name="Liu G."/>
            <person name="Zhang L."/>
            <person name="Wei X."/>
            <person name="Zou G."/>
            <person name="Qin Y."/>
            <person name="Ma L."/>
            <person name="Li J."/>
            <person name="Zheng H."/>
            <person name="Wang S."/>
            <person name="Wang C."/>
            <person name="Xun L."/>
            <person name="Zhao G.-P."/>
            <person name="Zhou Z."/>
            <person name="Qu Y."/>
        </authorList>
    </citation>
    <scope>NUCLEOTIDE SEQUENCE [LARGE SCALE GENOMIC DNA]</scope>
    <source>
        <strain evidence="9">114-2 / CGMCC 5302</strain>
    </source>
</reference>
<dbReference type="EMBL" id="KB644414">
    <property type="protein sequence ID" value="EPS32638.1"/>
    <property type="molecule type" value="Genomic_DNA"/>
</dbReference>
<dbReference type="Proteomes" id="UP000019376">
    <property type="component" value="Unassembled WGS sequence"/>
</dbReference>
<keyword evidence="1 7" id="KW-0853">WD repeat</keyword>
<dbReference type="PANTHER" id="PTHR19854:SF1">
    <property type="entry name" value="GUANINE NUCLEOTIDE-BINDING PROTEIN SUBUNIT BETA-LIKE PROTEIN 1"/>
    <property type="match status" value="1"/>
</dbReference>
<evidence type="ECO:0000256" key="6">
    <source>
        <dbReference type="ARBA" id="ARBA00040563"/>
    </source>
</evidence>
<dbReference type="HOGENOM" id="CLU_041940_0_1_1"/>
<organism evidence="8 9">
    <name type="scientific">Penicillium oxalicum (strain 114-2 / CGMCC 5302)</name>
    <name type="common">Penicillium decumbens</name>
    <dbReference type="NCBI Taxonomy" id="933388"/>
    <lineage>
        <taxon>Eukaryota</taxon>
        <taxon>Fungi</taxon>
        <taxon>Dikarya</taxon>
        <taxon>Ascomycota</taxon>
        <taxon>Pezizomycotina</taxon>
        <taxon>Eurotiomycetes</taxon>
        <taxon>Eurotiomycetidae</taxon>
        <taxon>Eurotiales</taxon>
        <taxon>Aspergillaceae</taxon>
        <taxon>Penicillium</taxon>
    </lineage>
</organism>